<keyword evidence="4 5" id="KW-0648">Protein biosynthesis</keyword>
<organism evidence="7 8">
    <name type="scientific">Pediococcus claussenii (strain ATCC BAA-344 / DSM 14800 / JCM 18046 / KCTC 3811 / LMG 21948 / P06)</name>
    <dbReference type="NCBI Taxonomy" id="701521"/>
    <lineage>
        <taxon>Bacteria</taxon>
        <taxon>Bacillati</taxon>
        <taxon>Bacillota</taxon>
        <taxon>Bacilli</taxon>
        <taxon>Lactobacillales</taxon>
        <taxon>Lactobacillaceae</taxon>
        <taxon>Pediococcus</taxon>
    </lineage>
</organism>
<comment type="similarity">
    <text evidence="5">Belongs to the NEMF family.</text>
</comment>
<keyword evidence="8" id="KW-1185">Reference proteome</keyword>
<dbReference type="FunFam" id="2.30.310.10:FF:000004">
    <property type="entry name" value="Fibronectin-binding protein A"/>
    <property type="match status" value="1"/>
</dbReference>
<proteinExistence type="inferred from homology"/>
<dbReference type="KEGG" id="pce:PECL_945"/>
<dbReference type="GO" id="GO:1990112">
    <property type="term" value="C:RQC complex"/>
    <property type="evidence" value="ECO:0007669"/>
    <property type="project" value="TreeGrafter"/>
</dbReference>
<reference evidence="7 8" key="1">
    <citation type="journal article" date="2012" name="J. Bacteriol.">
        <title>Complete Genome Sequence of the Beer Spoilage Organism Pediococcus claussenii ATCC BAA-344T.</title>
        <authorList>
            <person name="Pittet V."/>
            <person name="Abegunde T."/>
            <person name="Marfleet T."/>
            <person name="Haakensen M."/>
            <person name="Morrow K."/>
            <person name="Jayaprakash T."/>
            <person name="Schroeder K."/>
            <person name="Trost B."/>
            <person name="Byrns S."/>
            <person name="Bergsveinson J."/>
            <person name="Kusalik A."/>
            <person name="Ziola B."/>
        </authorList>
    </citation>
    <scope>NUCLEOTIDE SEQUENCE [LARGE SCALE GENOMIC DNA]</scope>
    <source>
        <strain evidence="7 8">ATCC BAA-344</strain>
    </source>
</reference>
<dbReference type="Pfam" id="PF05833">
    <property type="entry name" value="NFACT_N"/>
    <property type="match status" value="1"/>
</dbReference>
<keyword evidence="3 5" id="KW-0694">RNA-binding</keyword>
<dbReference type="Gene3D" id="2.30.310.10">
    <property type="entry name" value="ibrinogen binding protein from staphylococcus aureus domain"/>
    <property type="match status" value="1"/>
</dbReference>
<evidence type="ECO:0000259" key="6">
    <source>
        <dbReference type="Pfam" id="PF05670"/>
    </source>
</evidence>
<evidence type="ECO:0000256" key="5">
    <source>
        <dbReference type="HAMAP-Rule" id="MF_00844"/>
    </source>
</evidence>
<dbReference type="Proteomes" id="UP000005444">
    <property type="component" value="Chromosome"/>
</dbReference>
<comment type="subunit">
    <text evidence="5">Associates with stalled 50S ribosomal subunits. Binds to RqcP.</text>
</comment>
<evidence type="ECO:0000313" key="7">
    <source>
        <dbReference type="EMBL" id="AEV95214.1"/>
    </source>
</evidence>
<evidence type="ECO:0000313" key="8">
    <source>
        <dbReference type="Proteomes" id="UP000005444"/>
    </source>
</evidence>
<dbReference type="RefSeq" id="WP_014215411.1">
    <property type="nucleotide sequence ID" value="NC_016605.1"/>
</dbReference>
<evidence type="ECO:0000256" key="3">
    <source>
        <dbReference type="ARBA" id="ARBA00022884"/>
    </source>
</evidence>
<dbReference type="Pfam" id="PF05670">
    <property type="entry name" value="NFACT-R_1"/>
    <property type="match status" value="1"/>
</dbReference>
<dbReference type="PANTHER" id="PTHR15239">
    <property type="entry name" value="NUCLEAR EXPORT MEDIATOR FACTOR NEMF"/>
    <property type="match status" value="1"/>
</dbReference>
<dbReference type="HOGENOM" id="CLU_022481_2_1_9"/>
<accession>G8PD79</accession>
<dbReference type="HAMAP" id="MF_00844_B">
    <property type="entry name" value="RqcH_B"/>
    <property type="match status" value="1"/>
</dbReference>
<dbReference type="GO" id="GO:0000049">
    <property type="term" value="F:tRNA binding"/>
    <property type="evidence" value="ECO:0007669"/>
    <property type="project" value="UniProtKB-UniRule"/>
</dbReference>
<dbReference type="GO" id="GO:0043023">
    <property type="term" value="F:ribosomal large subunit binding"/>
    <property type="evidence" value="ECO:0007669"/>
    <property type="project" value="UniProtKB-UniRule"/>
</dbReference>
<evidence type="ECO:0000256" key="4">
    <source>
        <dbReference type="ARBA" id="ARBA00022917"/>
    </source>
</evidence>
<gene>
    <name evidence="5" type="primary">rqcH</name>
    <name evidence="7" type="ordered locus">PECL_945</name>
</gene>
<evidence type="ECO:0000256" key="1">
    <source>
        <dbReference type="ARBA" id="ARBA00022555"/>
    </source>
</evidence>
<dbReference type="InterPro" id="IPR043682">
    <property type="entry name" value="RqcH_bacterial"/>
</dbReference>
<dbReference type="STRING" id="701521.PECL_945"/>
<dbReference type="Gene3D" id="3.40.970.40">
    <property type="entry name" value="fibrinogen binding protein from staphylococcus aureus domain like"/>
    <property type="match status" value="1"/>
</dbReference>
<keyword evidence="1 5" id="KW-0820">tRNA-binding</keyword>
<dbReference type="eggNOG" id="COG1293">
    <property type="taxonomic scope" value="Bacteria"/>
</dbReference>
<dbReference type="GO" id="GO:0072344">
    <property type="term" value="P:rescue of stalled ribosome"/>
    <property type="evidence" value="ECO:0007669"/>
    <property type="project" value="UniProtKB-UniRule"/>
</dbReference>
<keyword evidence="2 5" id="KW-0699">rRNA-binding</keyword>
<feature type="domain" description="NFACT RNA-binding" evidence="6">
    <location>
        <begin position="454"/>
        <end position="543"/>
    </location>
</feature>
<comment type="function">
    <text evidence="5">Key component of the ribosome quality control system (RQC), a ribosome-associated complex that mediates the extraction of incompletely synthesized nascent chains from stalled ribosomes and their subsequent degradation. RqcH recruits Ala-charged tRNA, and with RqcP directs the elongation of stalled nascent chains on 50S ribosomal subunits, leading to non-templated C-terminal alanine extensions (Ala tail). The Ala tail promotes nascent chain degradation. May add between 1 and at least 8 Ala residues. Binds to stalled 50S ribosomal subunits.</text>
</comment>
<dbReference type="InterPro" id="IPR008532">
    <property type="entry name" value="NFACT_RNA-bd"/>
</dbReference>
<dbReference type="PATRIC" id="fig|701521.8.peg.893"/>
<dbReference type="AlphaFoldDB" id="G8PD79"/>
<dbReference type="EMBL" id="CP003137">
    <property type="protein sequence ID" value="AEV95214.1"/>
    <property type="molecule type" value="Genomic_DNA"/>
</dbReference>
<evidence type="ECO:0000256" key="2">
    <source>
        <dbReference type="ARBA" id="ARBA00022730"/>
    </source>
</evidence>
<dbReference type="PANTHER" id="PTHR15239:SF6">
    <property type="entry name" value="RIBOSOME QUALITY CONTROL COMPLEX SUBUNIT NEMF"/>
    <property type="match status" value="1"/>
</dbReference>
<sequence length="571" mass="65563">MPFDGMFTHAITQELNQELAAGRVAKINQPFDNELILTIRSNRKNKALLLSAHPNYSRIHLTTEKISNPATPSNFTMSLRKHLDGAILNQISQVENDRIVNLFFNHRNDLGDSEDLVLSIEIMGRRSNIILYESGSGRIIDLVRHISADQNRYRLLMPGAQYLAPPLQETINQFEDVNKTLAIVNELMTKYPNYETLAGEIRHEFQGFSRDTSLEFAYELVSRKESREQIIKDFLTNFDNPVPTLSMNDQQKYYFSPYEPTQLDNIITSEGFDSLSKLLDRYYLQLANQDRVKQRGKTLIRVVHNDLKRNKGKLKKLQQTLENTKRADEFRIKGEVLTTYLSQVERGMTSIELPNFYDNDSPLKIELSNQLSPSKNAQKYFTKYQKEKNAVTFVTKQIKLTKQEIDFLENIESQVELANPDDLDEIKIELENQGYIKQKTTKKKRVTIKSKPEKFISSTGTSILVGKNDSQNDRLTLHTADKQFYWLHAKDIPGSHVIIESKNPDETTVDEAALIAAYYSKAQNSANVPVDFVQVKNIRKPNGSKPGFVIYEGQKTFRTTPDLKQVLALKQ</sequence>
<name>G8PD79_PEDCP</name>
<dbReference type="GO" id="GO:0019843">
    <property type="term" value="F:rRNA binding"/>
    <property type="evidence" value="ECO:0007669"/>
    <property type="project" value="UniProtKB-UniRule"/>
</dbReference>
<protein>
    <recommendedName>
        <fullName evidence="5">Rqc2 homolog RqcH</fullName>
        <shortName evidence="5">RqcH</shortName>
    </recommendedName>
</protein>
<dbReference type="InterPro" id="IPR051608">
    <property type="entry name" value="RQC_Subunit_NEMF"/>
</dbReference>